<dbReference type="Pfam" id="PF09587">
    <property type="entry name" value="PGA_cap"/>
    <property type="match status" value="1"/>
</dbReference>
<dbReference type="AlphaFoldDB" id="A0A160TPX3"/>
<dbReference type="InterPro" id="IPR019079">
    <property type="entry name" value="Capsule_synth_CapA"/>
</dbReference>
<evidence type="ECO:0000259" key="1">
    <source>
        <dbReference type="Pfam" id="PF09587"/>
    </source>
</evidence>
<gene>
    <name evidence="2" type="ORF">MGWOODY_Smn2195</name>
</gene>
<name>A0A160TPX3_9ZZZZ</name>
<reference evidence="2" key="1">
    <citation type="submission" date="2015-10" db="EMBL/GenBank/DDBJ databases">
        <authorList>
            <person name="Gilbert D.G."/>
        </authorList>
    </citation>
    <scope>NUCLEOTIDE SEQUENCE</scope>
</reference>
<proteinExistence type="predicted"/>
<protein>
    <submittedName>
        <fullName evidence="2">Enzyme of poly-gamma-glutamate biosynthesis (Capsule formation)</fullName>
    </submittedName>
</protein>
<feature type="domain" description="Capsule synthesis protein CapA" evidence="1">
    <location>
        <begin position="7"/>
        <end position="65"/>
    </location>
</feature>
<organism evidence="2">
    <name type="scientific">hydrothermal vent metagenome</name>
    <dbReference type="NCBI Taxonomy" id="652676"/>
    <lineage>
        <taxon>unclassified sequences</taxon>
        <taxon>metagenomes</taxon>
        <taxon>ecological metagenomes</taxon>
    </lineage>
</organism>
<evidence type="ECO:0000313" key="2">
    <source>
        <dbReference type="EMBL" id="CUS46517.1"/>
    </source>
</evidence>
<sequence>MIAYLHNHYWEKDPAATPEWQRTYARQCIDAGAAIFVAHGPPLLQGIERYKGAPLLHGLGSLIFQTRKTGGAYGPANWPSLIVDARFRDRAFVGAQVTPVLLDESRATPEAEYTKGVPAIARGDDGRGICKHVAEMSALMGNEIAVRGDSILL</sequence>
<dbReference type="EMBL" id="CZQE01000373">
    <property type="protein sequence ID" value="CUS46517.1"/>
    <property type="molecule type" value="Genomic_DNA"/>
</dbReference>
<accession>A0A160TPX3</accession>